<reference evidence="3 4" key="1">
    <citation type="journal article" date="2021" name="J. Hered.">
        <title>A chromosome-level genome assembly of the parasitoid wasp, Cotesia glomerata (Hymenoptera: Braconidae).</title>
        <authorList>
            <person name="Pinto B.J."/>
            <person name="Weis J.J."/>
            <person name="Gamble T."/>
            <person name="Ode P.J."/>
            <person name="Paul R."/>
            <person name="Zaspel J.M."/>
        </authorList>
    </citation>
    <scope>NUCLEOTIDE SEQUENCE [LARGE SCALE GENOMIC DNA]</scope>
    <source>
        <strain evidence="3">CgM1</strain>
    </source>
</reference>
<organism evidence="3 4">
    <name type="scientific">Cotesia glomerata</name>
    <name type="common">Lepidopteran parasitic wasp</name>
    <name type="synonym">Apanteles glomeratus</name>
    <dbReference type="NCBI Taxonomy" id="32391"/>
    <lineage>
        <taxon>Eukaryota</taxon>
        <taxon>Metazoa</taxon>
        <taxon>Ecdysozoa</taxon>
        <taxon>Arthropoda</taxon>
        <taxon>Hexapoda</taxon>
        <taxon>Insecta</taxon>
        <taxon>Pterygota</taxon>
        <taxon>Neoptera</taxon>
        <taxon>Endopterygota</taxon>
        <taxon>Hymenoptera</taxon>
        <taxon>Apocrita</taxon>
        <taxon>Ichneumonoidea</taxon>
        <taxon>Braconidae</taxon>
        <taxon>Microgastrinae</taxon>
        <taxon>Cotesia</taxon>
    </lineage>
</organism>
<evidence type="ECO:0000313" key="4">
    <source>
        <dbReference type="Proteomes" id="UP000826195"/>
    </source>
</evidence>
<comment type="caution">
    <text evidence="3">The sequence shown here is derived from an EMBL/GenBank/DDBJ whole genome shotgun (WGS) entry which is preliminary data.</text>
</comment>
<accession>A0AAV7IL52</accession>
<feature type="region of interest" description="Disordered" evidence="1">
    <location>
        <begin position="78"/>
        <end position="98"/>
    </location>
</feature>
<dbReference type="AlphaFoldDB" id="A0AAV7IL52"/>
<proteinExistence type="predicted"/>
<protein>
    <submittedName>
        <fullName evidence="3">Uncharacterized protein</fullName>
    </submittedName>
</protein>
<dbReference type="EMBL" id="JAHXZJ010001119">
    <property type="protein sequence ID" value="KAH0553872.1"/>
    <property type="molecule type" value="Genomic_DNA"/>
</dbReference>
<name>A0AAV7IL52_COTGL</name>
<feature type="transmembrane region" description="Helical" evidence="2">
    <location>
        <begin position="7"/>
        <end position="26"/>
    </location>
</feature>
<dbReference type="Proteomes" id="UP000826195">
    <property type="component" value="Unassembled WGS sequence"/>
</dbReference>
<sequence length="98" mass="10904">MMPRTKIIHVLSTVISFYAIIVTLGVDAEAYKIQETLVEFPANESETRHFYLSEEMLGLAAIDIKISGVFIENKSAVGDGDNRAYSVSGDEKKYSELK</sequence>
<feature type="compositionally biased region" description="Basic and acidic residues" evidence="1">
    <location>
        <begin position="89"/>
        <end position="98"/>
    </location>
</feature>
<evidence type="ECO:0000256" key="1">
    <source>
        <dbReference type="SAM" id="MobiDB-lite"/>
    </source>
</evidence>
<evidence type="ECO:0000313" key="3">
    <source>
        <dbReference type="EMBL" id="KAH0553872.1"/>
    </source>
</evidence>
<keyword evidence="2" id="KW-0472">Membrane</keyword>
<gene>
    <name evidence="3" type="ORF">KQX54_005419</name>
</gene>
<keyword evidence="2" id="KW-0812">Transmembrane</keyword>
<keyword evidence="2" id="KW-1133">Transmembrane helix</keyword>
<keyword evidence="4" id="KW-1185">Reference proteome</keyword>
<evidence type="ECO:0000256" key="2">
    <source>
        <dbReference type="SAM" id="Phobius"/>
    </source>
</evidence>